<feature type="transmembrane region" description="Helical" evidence="2">
    <location>
        <begin position="185"/>
        <end position="204"/>
    </location>
</feature>
<reference evidence="3 4" key="1">
    <citation type="journal article" date="2008" name="Nature">
        <title>The Trichoplax genome and the nature of placozoans.</title>
        <authorList>
            <person name="Srivastava M."/>
            <person name="Begovic E."/>
            <person name="Chapman J."/>
            <person name="Putnam N.H."/>
            <person name="Hellsten U."/>
            <person name="Kawashima T."/>
            <person name="Kuo A."/>
            <person name="Mitros T."/>
            <person name="Salamov A."/>
            <person name="Carpenter M.L."/>
            <person name="Signorovitch A.Y."/>
            <person name="Moreno M.A."/>
            <person name="Kamm K."/>
            <person name="Grimwood J."/>
            <person name="Schmutz J."/>
            <person name="Shapiro H."/>
            <person name="Grigoriev I.V."/>
            <person name="Buss L.W."/>
            <person name="Schierwater B."/>
            <person name="Dellaporta S.L."/>
            <person name="Rokhsar D.S."/>
        </authorList>
    </citation>
    <scope>NUCLEOTIDE SEQUENCE [LARGE SCALE GENOMIC DNA]</scope>
    <source>
        <strain evidence="3 4">Grell-BS-1999</strain>
    </source>
</reference>
<keyword evidence="4" id="KW-1185">Reference proteome</keyword>
<keyword evidence="2" id="KW-0472">Membrane</keyword>
<dbReference type="InParanoid" id="B3RSW8"/>
<sequence>MSVTHDVKGLKEDDNNFDPIDSDVDSSSDISGYFVLNTQSSLDSPNISSSDITHFLLNTDDKAIISDADSYCLVDDSTLTDVDQDTQCSQIEASLNSDNKSEKNESTIIAQADEAVELTTDNDTTSVNQIVPDVMEADSNFLSESEMTEPSGIIPNKSALIESINQNKKVVTIGCKKELLAPSSYTIIAVIVCLISMMIMFPMFQGSSKHIIANEMSLKCENDTHNVEKPSDICVTNEVFLQKHFSVLIYNINEYVECLRHEVGNDPLNKCNALLQKFADTNYYNKTKYNLATQKWIASIENELSKLTKGVNKLLIQAKVERKCADKTWLEWITGTSKNFMSWVTGTKENNKNGIKNNTEPNNNSWLRRTGSATKTWLTWISEKSKNIINWRGPLGASSSPSSYKETIQKDSQLSKHSTPENRPADKSERKIDADKIHKKDESSRDFLAENKHTSQSWLTWISKKSKKATSWVMGRKKGMGYADKFRLSWLMGKSKDTTNILTDEKKTELTDEKKTKLTDEKKTNKNNIQEKSEPKSPKTSFPANGHTDEARLAQILEKKWVVDEKTDKNGAAQKSSTLSNHWFPRNSLWLRNMGIYYNRQMKKAYSSINRIFNKAKEGSKKIFRRG</sequence>
<feature type="region of interest" description="Disordered" evidence="1">
    <location>
        <begin position="1"/>
        <end position="23"/>
    </location>
</feature>
<evidence type="ECO:0000256" key="1">
    <source>
        <dbReference type="SAM" id="MobiDB-lite"/>
    </source>
</evidence>
<dbReference type="EMBL" id="DS985243">
    <property type="protein sequence ID" value="EDV27120.1"/>
    <property type="molecule type" value="Genomic_DNA"/>
</dbReference>
<feature type="region of interest" description="Disordered" evidence="1">
    <location>
        <begin position="508"/>
        <end position="546"/>
    </location>
</feature>
<evidence type="ECO:0000313" key="3">
    <source>
        <dbReference type="EMBL" id="EDV27120.1"/>
    </source>
</evidence>
<dbReference type="RefSeq" id="XP_002111116.1">
    <property type="nucleotide sequence ID" value="XM_002111080.1"/>
</dbReference>
<dbReference type="GeneID" id="6752329"/>
<gene>
    <name evidence="3" type="ORF">TRIADDRAFT_54755</name>
</gene>
<evidence type="ECO:0000256" key="2">
    <source>
        <dbReference type="SAM" id="Phobius"/>
    </source>
</evidence>
<feature type="region of interest" description="Disordered" evidence="1">
    <location>
        <begin position="348"/>
        <end position="368"/>
    </location>
</feature>
<feature type="compositionally biased region" description="Basic and acidic residues" evidence="1">
    <location>
        <begin position="1"/>
        <end position="14"/>
    </location>
</feature>
<protein>
    <submittedName>
        <fullName evidence="3">Uncharacterized protein</fullName>
    </submittedName>
</protein>
<dbReference type="HOGENOM" id="CLU_436375_0_0_1"/>
<feature type="compositionally biased region" description="Basic and acidic residues" evidence="1">
    <location>
        <begin position="508"/>
        <end position="537"/>
    </location>
</feature>
<proteinExistence type="predicted"/>
<keyword evidence="2" id="KW-1133">Transmembrane helix</keyword>
<accession>B3RSW8</accession>
<name>B3RSW8_TRIAD</name>
<feature type="compositionally biased region" description="Basic and acidic residues" evidence="1">
    <location>
        <begin position="418"/>
        <end position="438"/>
    </location>
</feature>
<evidence type="ECO:0000313" key="4">
    <source>
        <dbReference type="Proteomes" id="UP000009022"/>
    </source>
</evidence>
<dbReference type="Proteomes" id="UP000009022">
    <property type="component" value="Unassembled WGS sequence"/>
</dbReference>
<keyword evidence="2" id="KW-0812">Transmembrane</keyword>
<dbReference type="CTD" id="6752329"/>
<dbReference type="KEGG" id="tad:TRIADDRAFT_54755"/>
<feature type="region of interest" description="Disordered" evidence="1">
    <location>
        <begin position="392"/>
        <end position="438"/>
    </location>
</feature>
<organism evidence="3 4">
    <name type="scientific">Trichoplax adhaerens</name>
    <name type="common">Trichoplax reptans</name>
    <dbReference type="NCBI Taxonomy" id="10228"/>
    <lineage>
        <taxon>Eukaryota</taxon>
        <taxon>Metazoa</taxon>
        <taxon>Placozoa</taxon>
        <taxon>Uniplacotomia</taxon>
        <taxon>Trichoplacea</taxon>
        <taxon>Trichoplacidae</taxon>
        <taxon>Trichoplax</taxon>
    </lineage>
</organism>
<dbReference type="AlphaFoldDB" id="B3RSW8"/>
<feature type="compositionally biased region" description="Polar residues" evidence="1">
    <location>
        <begin position="397"/>
        <end position="417"/>
    </location>
</feature>